<dbReference type="Pfam" id="PF11954">
    <property type="entry name" value="DUF3471"/>
    <property type="match status" value="1"/>
</dbReference>
<proteinExistence type="predicted"/>
<evidence type="ECO:0000313" key="2">
    <source>
        <dbReference type="EMBL" id="EHK44726.1"/>
    </source>
</evidence>
<dbReference type="STRING" id="452589.G9NXB5"/>
<dbReference type="KEGG" id="tatv:25782747"/>
<name>G9NXB5_HYPAI</name>
<dbReference type="InterPro" id="IPR021860">
    <property type="entry name" value="Peptidase_S12_Pab87-rel_C"/>
</dbReference>
<evidence type="ECO:0000313" key="3">
    <source>
        <dbReference type="Proteomes" id="UP000005426"/>
    </source>
</evidence>
<dbReference type="InterPro" id="IPR012338">
    <property type="entry name" value="Beta-lactam/transpept-like"/>
</dbReference>
<evidence type="ECO:0000259" key="1">
    <source>
        <dbReference type="Pfam" id="PF11954"/>
    </source>
</evidence>
<dbReference type="Proteomes" id="UP000005426">
    <property type="component" value="Unassembled WGS sequence"/>
</dbReference>
<reference evidence="2 3" key="1">
    <citation type="journal article" date="2011" name="Genome Biol.">
        <title>Comparative genome sequence analysis underscores mycoparasitism as the ancestral life style of Trichoderma.</title>
        <authorList>
            <person name="Kubicek C.P."/>
            <person name="Herrera-Estrella A."/>
            <person name="Seidl-Seiboth V."/>
            <person name="Martinez D.A."/>
            <person name="Druzhinina I.S."/>
            <person name="Thon M."/>
            <person name="Zeilinger S."/>
            <person name="Casas-Flores S."/>
            <person name="Horwitz B.A."/>
            <person name="Mukherjee P.K."/>
            <person name="Mukherjee M."/>
            <person name="Kredics L."/>
            <person name="Alcaraz L.D."/>
            <person name="Aerts A."/>
            <person name="Antal Z."/>
            <person name="Atanasova L."/>
            <person name="Cervantes-Badillo M.G."/>
            <person name="Challacombe J."/>
            <person name="Chertkov O."/>
            <person name="McCluskey K."/>
            <person name="Coulpier F."/>
            <person name="Deshpande N."/>
            <person name="von Doehren H."/>
            <person name="Ebbole D.J."/>
            <person name="Esquivel-Naranjo E.U."/>
            <person name="Fekete E."/>
            <person name="Flipphi M."/>
            <person name="Glaser F."/>
            <person name="Gomez-Rodriguez E.Y."/>
            <person name="Gruber S."/>
            <person name="Han C."/>
            <person name="Henrissat B."/>
            <person name="Hermosa R."/>
            <person name="Hernandez-Onate M."/>
            <person name="Karaffa L."/>
            <person name="Kosti I."/>
            <person name="Le Crom S."/>
            <person name="Lindquist E."/>
            <person name="Lucas S."/>
            <person name="Luebeck M."/>
            <person name="Luebeck P.S."/>
            <person name="Margeot A."/>
            <person name="Metz B."/>
            <person name="Misra M."/>
            <person name="Nevalainen H."/>
            <person name="Omann M."/>
            <person name="Packer N."/>
            <person name="Perrone G."/>
            <person name="Uresti-Rivera E.E."/>
            <person name="Salamov A."/>
            <person name="Schmoll M."/>
            <person name="Seiboth B."/>
            <person name="Shapiro H."/>
            <person name="Sukno S."/>
            <person name="Tamayo-Ramos J.A."/>
            <person name="Tisch D."/>
            <person name="Wiest A."/>
            <person name="Wilkinson H.H."/>
            <person name="Zhang M."/>
            <person name="Coutinho P.M."/>
            <person name="Kenerley C.M."/>
            <person name="Monte E."/>
            <person name="Baker S.E."/>
            <person name="Grigoriev I.V."/>
        </authorList>
    </citation>
    <scope>NUCLEOTIDE SEQUENCE [LARGE SCALE GENOMIC DNA]</scope>
    <source>
        <strain evidence="3">ATCC 20476 / IMI 206040</strain>
    </source>
</reference>
<comment type="caution">
    <text evidence="2">The sequence shown here is derived from an EMBL/GenBank/DDBJ whole genome shotgun (WGS) entry which is preliminary data.</text>
</comment>
<dbReference type="eggNOG" id="ENOG502SK9E">
    <property type="taxonomic scope" value="Eukaryota"/>
</dbReference>
<dbReference type="EMBL" id="ABDG02000024">
    <property type="protein sequence ID" value="EHK44726.1"/>
    <property type="molecule type" value="Genomic_DNA"/>
</dbReference>
<sequence length="287" mass="32771">MLDAAQATPGLDYSVLKQVPGILSSHIAIKSPSLRERSYGYGWIRTQLPGVVGLVRDNAGLWDMKDSPVLGTPDQLLLMIYHQGSTVGYYTFIALFPGSKSAIAVLTNSIAVSDAADWIDRIFIRALFDLRDNNDYVKLAEEGNKRVIKSYQDRINAGDELREKHDGGQQISRLEAYVGRYNNPSKPFHIVIMLPEENNSELVLQFQGLKDRTYALRHLYHHVFDWVLTHDEAKRRGRYPDTSLEIFWFKFELDKHGHVNSLIWVIDLIGSTIEIFMKVDVHNYGFC</sequence>
<accession>G9NXB5</accession>
<dbReference type="SUPFAM" id="SSF56601">
    <property type="entry name" value="beta-lactamase/transpeptidase-like"/>
    <property type="match status" value="1"/>
</dbReference>
<dbReference type="AlphaFoldDB" id="G9NXB5"/>
<protein>
    <recommendedName>
        <fullName evidence="1">Peptidase S12 Pab87-related C-terminal domain-containing protein</fullName>
    </recommendedName>
</protein>
<dbReference type="GeneID" id="25782747"/>
<organism evidence="2 3">
    <name type="scientific">Hypocrea atroviridis (strain ATCC 20476 / IMI 206040)</name>
    <name type="common">Trichoderma atroviride</name>
    <dbReference type="NCBI Taxonomy" id="452589"/>
    <lineage>
        <taxon>Eukaryota</taxon>
        <taxon>Fungi</taxon>
        <taxon>Dikarya</taxon>
        <taxon>Ascomycota</taxon>
        <taxon>Pezizomycotina</taxon>
        <taxon>Sordariomycetes</taxon>
        <taxon>Hypocreomycetidae</taxon>
        <taxon>Hypocreales</taxon>
        <taxon>Hypocreaceae</taxon>
        <taxon>Trichoderma</taxon>
    </lineage>
</organism>
<dbReference type="OMA" id="GEHELPI"/>
<gene>
    <name evidence="2" type="ORF">TRIATDRAFT_308290</name>
</gene>
<dbReference type="OrthoDB" id="5946976at2759"/>
<keyword evidence="3" id="KW-1185">Reference proteome</keyword>
<dbReference type="HOGENOM" id="CLU_900398_0_0_1"/>
<feature type="domain" description="Peptidase S12 Pab87-related C-terminal" evidence="1">
    <location>
        <begin position="172"/>
        <end position="266"/>
    </location>
</feature>